<feature type="transmembrane region" description="Helical" evidence="1">
    <location>
        <begin position="44"/>
        <end position="69"/>
    </location>
</feature>
<keyword evidence="1" id="KW-0812">Transmembrane</keyword>
<organism evidence="2 3">
    <name type="scientific">Flavobacterium rivuli WB 3.3-2 = DSM 21788</name>
    <dbReference type="NCBI Taxonomy" id="1121895"/>
    <lineage>
        <taxon>Bacteria</taxon>
        <taxon>Pseudomonadati</taxon>
        <taxon>Bacteroidota</taxon>
        <taxon>Flavobacteriia</taxon>
        <taxon>Flavobacteriales</taxon>
        <taxon>Flavobacteriaceae</taxon>
        <taxon>Flavobacterium</taxon>
    </lineage>
</organism>
<feature type="transmembrane region" description="Helical" evidence="1">
    <location>
        <begin position="121"/>
        <end position="141"/>
    </location>
</feature>
<sequence length="146" mass="16606">MYSSIKELHSYFAFAVLGLLVLTILNSFVGLSRKRPFNLQDRRIAMITLIFSHMQLVFGLILLFTSPYFDAVKAGGMGAAMKDSTLRLYVVEHPLINIIAIALITIGWSKHKKTEEDTKKFKSIGVFYVIALLLLLSRIPWSQWLN</sequence>
<comment type="caution">
    <text evidence="2">The sequence shown here is derived from an EMBL/GenBank/DDBJ whole genome shotgun (WGS) entry which is preliminary data.</text>
</comment>
<evidence type="ECO:0000256" key="1">
    <source>
        <dbReference type="SAM" id="Phobius"/>
    </source>
</evidence>
<dbReference type="AlphaFoldDB" id="A0A0A2MAP8"/>
<dbReference type="EMBL" id="JRLX01000023">
    <property type="protein sequence ID" value="KGO85370.1"/>
    <property type="molecule type" value="Genomic_DNA"/>
</dbReference>
<dbReference type="RefSeq" id="WP_020212926.1">
    <property type="nucleotide sequence ID" value="NZ_JRLX01000023.1"/>
</dbReference>
<keyword evidence="3" id="KW-1185">Reference proteome</keyword>
<feature type="transmembrane region" description="Helical" evidence="1">
    <location>
        <begin position="12"/>
        <end position="32"/>
    </location>
</feature>
<feature type="transmembrane region" description="Helical" evidence="1">
    <location>
        <begin position="89"/>
        <end position="109"/>
    </location>
</feature>
<gene>
    <name evidence="2" type="ORF">Q765_16635</name>
</gene>
<dbReference type="eggNOG" id="ENOG502ZXYX">
    <property type="taxonomic scope" value="Bacteria"/>
</dbReference>
<reference evidence="2 3" key="1">
    <citation type="submission" date="2013-09" db="EMBL/GenBank/DDBJ databases">
        <authorList>
            <person name="Zeng Z."/>
            <person name="Chen C."/>
        </authorList>
    </citation>
    <scope>NUCLEOTIDE SEQUENCE [LARGE SCALE GENOMIC DNA]</scope>
    <source>
        <strain evidence="2 3">WB 3.3-2</strain>
    </source>
</reference>
<protein>
    <recommendedName>
        <fullName evidence="4">50S ribosomal protein L27</fullName>
    </recommendedName>
</protein>
<proteinExistence type="predicted"/>
<name>A0A0A2MAP8_9FLAO</name>
<keyword evidence="1" id="KW-0472">Membrane</keyword>
<evidence type="ECO:0000313" key="2">
    <source>
        <dbReference type="EMBL" id="KGO85370.1"/>
    </source>
</evidence>
<accession>A0A0A2MAP8</accession>
<evidence type="ECO:0000313" key="3">
    <source>
        <dbReference type="Proteomes" id="UP000030152"/>
    </source>
</evidence>
<dbReference type="STRING" id="1121895.GCA_000378485_01772"/>
<keyword evidence="1" id="KW-1133">Transmembrane helix</keyword>
<dbReference type="OrthoDB" id="329514at2"/>
<dbReference type="Proteomes" id="UP000030152">
    <property type="component" value="Unassembled WGS sequence"/>
</dbReference>
<evidence type="ECO:0008006" key="4">
    <source>
        <dbReference type="Google" id="ProtNLM"/>
    </source>
</evidence>